<feature type="non-terminal residue" evidence="2">
    <location>
        <position position="261"/>
    </location>
</feature>
<reference evidence="2" key="1">
    <citation type="submission" date="2020-11" db="EMBL/GenBank/DDBJ databases">
        <authorList>
            <person name="Tran Van P."/>
        </authorList>
    </citation>
    <scope>NUCLEOTIDE SEQUENCE</scope>
</reference>
<proteinExistence type="predicted"/>
<sequence length="261" mass="27624">MLRYNPYAAGYNRPFYNPMSYSQFSGYNAFPKAGRKEVSPEAIAQALAQAGITIPPDTMIIITGKESGLMSTTFPFGKDPNDGKPNPPSLNPPNKPKPGKPSGSGNNGQNFFVNNFPFGKDPDNNKPGKPNNPPSLIPPNKPSKPFPKPPGNDNNGQNPFGLFSTSGIFNPSSQSSKAPGPVPTDMAAVLNIPEISESNVQFGSVVGMLGREPEKEICAADQTGNIKCDRPKNGCGQSLSTGNVVCVSPHLLATQNPLTPE</sequence>
<feature type="region of interest" description="Disordered" evidence="1">
    <location>
        <begin position="71"/>
        <end position="184"/>
    </location>
</feature>
<organism evidence="2">
    <name type="scientific">Cyprideis torosa</name>
    <dbReference type="NCBI Taxonomy" id="163714"/>
    <lineage>
        <taxon>Eukaryota</taxon>
        <taxon>Metazoa</taxon>
        <taxon>Ecdysozoa</taxon>
        <taxon>Arthropoda</taxon>
        <taxon>Crustacea</taxon>
        <taxon>Oligostraca</taxon>
        <taxon>Ostracoda</taxon>
        <taxon>Podocopa</taxon>
        <taxon>Podocopida</taxon>
        <taxon>Cytherocopina</taxon>
        <taxon>Cytheroidea</taxon>
        <taxon>Cytherideidae</taxon>
        <taxon>Cyprideis</taxon>
    </lineage>
</organism>
<feature type="compositionally biased region" description="Pro residues" evidence="1">
    <location>
        <begin position="85"/>
        <end position="96"/>
    </location>
</feature>
<dbReference type="AlphaFoldDB" id="A0A7R8WNL6"/>
<feature type="compositionally biased region" description="Pro residues" evidence="1">
    <location>
        <begin position="130"/>
        <end position="150"/>
    </location>
</feature>
<dbReference type="EMBL" id="OB671211">
    <property type="protein sequence ID" value="CAD7235103.1"/>
    <property type="molecule type" value="Genomic_DNA"/>
</dbReference>
<name>A0A7R8WNL6_9CRUS</name>
<feature type="compositionally biased region" description="Polar residues" evidence="1">
    <location>
        <begin position="152"/>
        <end position="177"/>
    </location>
</feature>
<accession>A0A7R8WNL6</accession>
<evidence type="ECO:0000256" key="1">
    <source>
        <dbReference type="SAM" id="MobiDB-lite"/>
    </source>
</evidence>
<gene>
    <name evidence="2" type="ORF">CTOB1V02_LOCUS12919</name>
</gene>
<protein>
    <submittedName>
        <fullName evidence="2">Uncharacterized protein</fullName>
    </submittedName>
</protein>
<evidence type="ECO:0000313" key="2">
    <source>
        <dbReference type="EMBL" id="CAD7235103.1"/>
    </source>
</evidence>
<feature type="compositionally biased region" description="Low complexity" evidence="1">
    <location>
        <begin position="100"/>
        <end position="119"/>
    </location>
</feature>